<reference evidence="1 2" key="1">
    <citation type="submission" date="2017-04" db="EMBL/GenBank/DDBJ databases">
        <authorList>
            <person name="Varghese N."/>
            <person name="Submissions S."/>
        </authorList>
    </citation>
    <scope>NUCLEOTIDE SEQUENCE [LARGE SCALE GENOMIC DNA]</scope>
    <source>
        <strain evidence="1 2">DSM 9789</strain>
    </source>
</reference>
<dbReference type="RefSeq" id="WP_084272259.1">
    <property type="nucleotide sequence ID" value="NZ_FWYE01000001.1"/>
</dbReference>
<dbReference type="AlphaFoldDB" id="A0A8G2FVG1"/>
<comment type="caution">
    <text evidence="1">The sequence shown here is derived from an EMBL/GenBank/DDBJ whole genome shotgun (WGS) entry which is preliminary data.</text>
</comment>
<evidence type="ECO:0000313" key="1">
    <source>
        <dbReference type="EMBL" id="SMD30184.1"/>
    </source>
</evidence>
<accession>A0A8G2FVG1</accession>
<protein>
    <submittedName>
        <fullName evidence="1">Uncharacterized protein</fullName>
    </submittedName>
</protein>
<dbReference type="EMBL" id="FWYE01000001">
    <property type="protein sequence ID" value="SMD30184.1"/>
    <property type="molecule type" value="Genomic_DNA"/>
</dbReference>
<organism evidence="1 2">
    <name type="scientific">Picrophilus torridus (strain ATCC 700027 / DSM 9790 / JCM 10055 / NBRC 100828 / KAW 2/3)</name>
    <dbReference type="NCBI Taxonomy" id="1122961"/>
    <lineage>
        <taxon>Archaea</taxon>
        <taxon>Methanobacteriati</taxon>
        <taxon>Thermoplasmatota</taxon>
        <taxon>Thermoplasmata</taxon>
        <taxon>Thermoplasmatales</taxon>
        <taxon>Picrophilaceae</taxon>
        <taxon>Picrophilus</taxon>
    </lineage>
</organism>
<evidence type="ECO:0000313" key="2">
    <source>
        <dbReference type="Proteomes" id="UP000192315"/>
    </source>
</evidence>
<proteinExistence type="predicted"/>
<sequence length="236" mass="24970">MINLNKKIAVLLVVPILIAMGGTFAFSAFSGSSSITVNSTAGHMTWELDGHLIATNATNTPITVEGPNGMIYEIGVAEPYHHANGVYNLKLGSQYYNTLKTEEYTINVTNFAPGEYVEIEMVLTNNGTVGFVATPSVGGFHTSSNATYNPSGKSIKYMNVPASSFMADLESATGYIYNVSYQTPTSNSGFGASLSPEGTAIMDIWVGLGNSAGADVNHYQGSDFSFTVTVNVVSDP</sequence>
<dbReference type="Proteomes" id="UP000192315">
    <property type="component" value="Unassembled WGS sequence"/>
</dbReference>
<gene>
    <name evidence="1" type="ORF">SAMN02745355_0046</name>
</gene>
<keyword evidence="2" id="KW-1185">Reference proteome</keyword>
<name>A0A8G2FVG1_PICTO</name>